<name>A0A1F6WBG7_9BACT</name>
<dbReference type="Proteomes" id="UP000177052">
    <property type="component" value="Unassembled WGS sequence"/>
</dbReference>
<dbReference type="EMBL" id="MFUJ01000020">
    <property type="protein sequence ID" value="OGI79257.1"/>
    <property type="molecule type" value="Genomic_DNA"/>
</dbReference>
<evidence type="ECO:0000313" key="2">
    <source>
        <dbReference type="Proteomes" id="UP000177052"/>
    </source>
</evidence>
<accession>A0A1F6WBG7</accession>
<sequence>MIYLFAGDDTKNKISSYEKFIKSIPADTATFFINRNNFNEMELESLYSGSSLFSARNVTFFENIFEREETRDFVLKKLNLMGESPNSFIFLEGKLNKGILDAFKKVGPKRPQINIFILPKAKKEKFDNFLVANAFGAKDKLNLWIYFRQAIDKGVGMEELVGVLFWKIKDMILKKNFSKLKENELKNFASKLSYLLPEARKKGDDAEIAFEQFLLEAF</sequence>
<dbReference type="AlphaFoldDB" id="A0A1F6WBG7"/>
<evidence type="ECO:0000313" key="1">
    <source>
        <dbReference type="EMBL" id="OGI79257.1"/>
    </source>
</evidence>
<organism evidence="1 2">
    <name type="scientific">Candidatus Nomurabacteria bacterium RIFCSPHIGHO2_12_FULL_37_29</name>
    <dbReference type="NCBI Taxonomy" id="1801759"/>
    <lineage>
        <taxon>Bacteria</taxon>
        <taxon>Candidatus Nomuraibacteriota</taxon>
    </lineage>
</organism>
<evidence type="ECO:0008006" key="3">
    <source>
        <dbReference type="Google" id="ProtNLM"/>
    </source>
</evidence>
<reference evidence="1 2" key="1">
    <citation type="journal article" date="2016" name="Nat. Commun.">
        <title>Thousands of microbial genomes shed light on interconnected biogeochemical processes in an aquifer system.</title>
        <authorList>
            <person name="Anantharaman K."/>
            <person name="Brown C.T."/>
            <person name="Hug L.A."/>
            <person name="Sharon I."/>
            <person name="Castelle C.J."/>
            <person name="Probst A.J."/>
            <person name="Thomas B.C."/>
            <person name="Singh A."/>
            <person name="Wilkins M.J."/>
            <person name="Karaoz U."/>
            <person name="Brodie E.L."/>
            <person name="Williams K.H."/>
            <person name="Hubbard S.S."/>
            <person name="Banfield J.F."/>
        </authorList>
    </citation>
    <scope>NUCLEOTIDE SEQUENCE [LARGE SCALE GENOMIC DNA]</scope>
</reference>
<comment type="caution">
    <text evidence="1">The sequence shown here is derived from an EMBL/GenBank/DDBJ whole genome shotgun (WGS) entry which is preliminary data.</text>
</comment>
<proteinExistence type="predicted"/>
<gene>
    <name evidence="1" type="ORF">A3F19_01270</name>
</gene>
<protein>
    <recommendedName>
        <fullName evidence="3">DNA polymerase III delta N-terminal domain-containing protein</fullName>
    </recommendedName>
</protein>